<dbReference type="InterPro" id="IPR003509">
    <property type="entry name" value="UPF0102_YraN-like"/>
</dbReference>
<evidence type="ECO:0000313" key="4">
    <source>
        <dbReference type="Proteomes" id="UP000437709"/>
    </source>
</evidence>
<dbReference type="SUPFAM" id="SSF52980">
    <property type="entry name" value="Restriction endonuclease-like"/>
    <property type="match status" value="1"/>
</dbReference>
<dbReference type="GO" id="GO:0003676">
    <property type="term" value="F:nucleic acid binding"/>
    <property type="evidence" value="ECO:0007669"/>
    <property type="project" value="InterPro"/>
</dbReference>
<proteinExistence type="inferred from homology"/>
<gene>
    <name evidence="3" type="ORF">GB881_14325</name>
</gene>
<name>A0A6N7EMW0_9MICO</name>
<dbReference type="Pfam" id="PF02021">
    <property type="entry name" value="UPF0102"/>
    <property type="match status" value="1"/>
</dbReference>
<dbReference type="NCBIfam" id="NF009150">
    <property type="entry name" value="PRK12497.1-3"/>
    <property type="match status" value="1"/>
</dbReference>
<dbReference type="PANTHER" id="PTHR34039">
    <property type="entry name" value="UPF0102 PROTEIN YRAN"/>
    <property type="match status" value="1"/>
</dbReference>
<dbReference type="RefSeq" id="WP_152194997.1">
    <property type="nucleotide sequence ID" value="NZ_VUKD01000002.1"/>
</dbReference>
<comment type="similarity">
    <text evidence="1 2">Belongs to the UPF0102 family.</text>
</comment>
<keyword evidence="4" id="KW-1185">Reference proteome</keyword>
<dbReference type="InterPro" id="IPR011856">
    <property type="entry name" value="tRNA_endonuc-like_dom_sf"/>
</dbReference>
<protein>
    <recommendedName>
        <fullName evidence="2">UPF0102 protein GB881_14325</fullName>
    </recommendedName>
</protein>
<dbReference type="HAMAP" id="MF_00048">
    <property type="entry name" value="UPF0102"/>
    <property type="match status" value="1"/>
</dbReference>
<comment type="caution">
    <text evidence="3">The sequence shown here is derived from an EMBL/GenBank/DDBJ whole genome shotgun (WGS) entry which is preliminary data.</text>
</comment>
<dbReference type="NCBIfam" id="NF009154">
    <property type="entry name" value="PRK12497.3-3"/>
    <property type="match status" value="1"/>
</dbReference>
<reference evidence="3 4" key="1">
    <citation type="submission" date="2019-10" db="EMBL/GenBank/DDBJ databases">
        <title>Georgenia wutianyii sp. nov. and Georgenia yuyongxinii sp. nov. isolated from plateau pika (Ochotona curzoniae) in the Qinghai-Tibet plateau of China.</title>
        <authorList>
            <person name="Tian Z."/>
        </authorList>
    </citation>
    <scope>NUCLEOTIDE SEQUENCE [LARGE SCALE GENOMIC DNA]</scope>
    <source>
        <strain evidence="3 4">JCM 19765</strain>
    </source>
</reference>
<evidence type="ECO:0000256" key="1">
    <source>
        <dbReference type="ARBA" id="ARBA00006738"/>
    </source>
</evidence>
<accession>A0A6N7EMW0</accession>
<dbReference type="Proteomes" id="UP000437709">
    <property type="component" value="Unassembled WGS sequence"/>
</dbReference>
<organism evidence="3 4">
    <name type="scientific">Georgenia subflava</name>
    <dbReference type="NCBI Taxonomy" id="1622177"/>
    <lineage>
        <taxon>Bacteria</taxon>
        <taxon>Bacillati</taxon>
        <taxon>Actinomycetota</taxon>
        <taxon>Actinomycetes</taxon>
        <taxon>Micrococcales</taxon>
        <taxon>Bogoriellaceae</taxon>
        <taxon>Georgenia</taxon>
    </lineage>
</organism>
<dbReference type="InterPro" id="IPR011335">
    <property type="entry name" value="Restrct_endonuc-II-like"/>
</dbReference>
<dbReference type="AlphaFoldDB" id="A0A6N7EMW0"/>
<dbReference type="PANTHER" id="PTHR34039:SF1">
    <property type="entry name" value="UPF0102 PROTEIN YRAN"/>
    <property type="match status" value="1"/>
</dbReference>
<evidence type="ECO:0000256" key="2">
    <source>
        <dbReference type="HAMAP-Rule" id="MF_00048"/>
    </source>
</evidence>
<dbReference type="CDD" id="cd20736">
    <property type="entry name" value="PoNe_Nuclease"/>
    <property type="match status" value="1"/>
</dbReference>
<dbReference type="Gene3D" id="3.40.1350.10">
    <property type="match status" value="1"/>
</dbReference>
<sequence length="120" mass="13317">MRATDAVGRYGERVAERLLTDHGLEVIERNWRCRDGEIDLVALDRGTDEIVFVEVKTRRSTTYGPPAEAVTRAKLARLRRLAALWLRAHDRHAGGVRVDVVAVLARASGPALVEHLRAVG</sequence>
<evidence type="ECO:0000313" key="3">
    <source>
        <dbReference type="EMBL" id="MPV38207.1"/>
    </source>
</evidence>
<dbReference type="EMBL" id="WHPC01000068">
    <property type="protein sequence ID" value="MPV38207.1"/>
    <property type="molecule type" value="Genomic_DNA"/>
</dbReference>